<feature type="compositionally biased region" description="Polar residues" evidence="5">
    <location>
        <begin position="607"/>
        <end position="627"/>
    </location>
</feature>
<keyword evidence="1" id="KW-0723">Serine/threonine-protein kinase</keyword>
<keyword evidence="8" id="KW-1185">Reference proteome</keyword>
<comment type="caution">
    <text evidence="7">The sequence shown here is derived from an EMBL/GenBank/DDBJ whole genome shotgun (WGS) entry which is preliminary data.</text>
</comment>
<dbReference type="InterPro" id="IPR011009">
    <property type="entry name" value="Kinase-like_dom_sf"/>
</dbReference>
<gene>
    <name evidence="7" type="ORF">HK105_200259</name>
</gene>
<proteinExistence type="predicted"/>
<feature type="region of interest" description="Disordered" evidence="5">
    <location>
        <begin position="349"/>
        <end position="383"/>
    </location>
</feature>
<name>A0ABR4NKY7_9FUNG</name>
<dbReference type="SUPFAM" id="SSF56112">
    <property type="entry name" value="Protein kinase-like (PK-like)"/>
    <property type="match status" value="1"/>
</dbReference>
<dbReference type="Pfam" id="PF00069">
    <property type="entry name" value="Pkinase"/>
    <property type="match status" value="1"/>
</dbReference>
<feature type="compositionally biased region" description="Basic and acidic residues" evidence="5">
    <location>
        <begin position="374"/>
        <end position="383"/>
    </location>
</feature>
<feature type="compositionally biased region" description="Low complexity" evidence="5">
    <location>
        <begin position="594"/>
        <end position="606"/>
    </location>
</feature>
<feature type="domain" description="Protein kinase" evidence="6">
    <location>
        <begin position="1"/>
        <end position="311"/>
    </location>
</feature>
<feature type="region of interest" description="Disordered" evidence="5">
    <location>
        <begin position="584"/>
        <end position="633"/>
    </location>
</feature>
<dbReference type="InterPro" id="IPR050117">
    <property type="entry name" value="MAPK"/>
</dbReference>
<dbReference type="SMART" id="SM00220">
    <property type="entry name" value="S_TKc"/>
    <property type="match status" value="1"/>
</dbReference>
<dbReference type="Gene3D" id="3.30.200.20">
    <property type="entry name" value="Phosphorylase Kinase, domain 1"/>
    <property type="match status" value="1"/>
</dbReference>
<dbReference type="InterPro" id="IPR000719">
    <property type="entry name" value="Prot_kinase_dom"/>
</dbReference>
<feature type="region of interest" description="Disordered" evidence="5">
    <location>
        <begin position="407"/>
        <end position="488"/>
    </location>
</feature>
<dbReference type="InterPro" id="IPR008271">
    <property type="entry name" value="Ser/Thr_kinase_AS"/>
</dbReference>
<feature type="compositionally biased region" description="Acidic residues" evidence="5">
    <location>
        <begin position="352"/>
        <end position="361"/>
    </location>
</feature>
<feature type="region of interest" description="Disordered" evidence="5">
    <location>
        <begin position="502"/>
        <end position="523"/>
    </location>
</feature>
<dbReference type="PANTHER" id="PTHR24055">
    <property type="entry name" value="MITOGEN-ACTIVATED PROTEIN KINASE"/>
    <property type="match status" value="1"/>
</dbReference>
<sequence>MTQKLGEGTFSEVLKVKHKVTGKVYAMKRFRKRFNRSVPSLVFAPSASRGFVVDSTFEEIQNLREIQALRRLNPHNHVIDLIEVIFRGPPVRVASDQKHGVLALNFELMDCNLYELISRKNVIITETKAKNYFYQICRGLEYMHSKGIFHRDIKPENILIKDNTIKLADFGSCRGIHSKQPYTEYIATRWYRSPECLLCDGIYNFKMDIWGAGCVLYEIISKVPLFPGSNELDQLHRIHAVLGTPNQKLLKKMLGNRSSAPEYNFPPKEGTGIRALLPHVTADCVDLVNAMLQYDPDLRINAREVLKHPFFKDLQYNDANLSKSEASLTKALSATTLRAKPEVRIQILRAVDDDDDDDDGNDGPPNPYLKRAAPKGDEKKLDPDIPYVVHQTDEAYLPLCVHASATDNRQPHHAPQPPHMPLPVGAKMGEDPVRSHAPYPPHGDDGAHQAQRHHEVTDEAGDGTHGRARQSSQQPPQILVQQQQSHRTQPIQVIAPPPQHLQIQQTHHNHQHHAQQQQQQQPYMLQHQQPHAQTHTHVDNSDAVSVVSTTSTNATNTTTMSATYYNMVKQQADERLSLEVAMARARRAKKKSGASDSRGSKRGSASNMSLSRKASWSHGTASMPSKKTQPKVRDPSFLVDISAATQLPVLNVTQAAGFKELREAGSGKAKLDPRGANLPLLSISSMNAEKRKDGAKGKQDFVTLPSLASDKAKMDATLSVGLAVGNTTSLPAIKPRKDFH</sequence>
<evidence type="ECO:0000259" key="6">
    <source>
        <dbReference type="PROSITE" id="PS50011"/>
    </source>
</evidence>
<dbReference type="Gene3D" id="1.10.510.10">
    <property type="entry name" value="Transferase(Phosphotransferase) domain 1"/>
    <property type="match status" value="1"/>
</dbReference>
<feature type="compositionally biased region" description="Basic and acidic residues" evidence="5">
    <location>
        <begin position="442"/>
        <end position="465"/>
    </location>
</feature>
<feature type="binding site" evidence="4">
    <location>
        <position position="28"/>
    </location>
    <ligand>
        <name>ATP</name>
        <dbReference type="ChEBI" id="CHEBI:30616"/>
    </ligand>
</feature>
<feature type="compositionally biased region" description="Low complexity" evidence="5">
    <location>
        <begin position="514"/>
        <end position="523"/>
    </location>
</feature>
<dbReference type="PROSITE" id="PS00108">
    <property type="entry name" value="PROTEIN_KINASE_ST"/>
    <property type="match status" value="1"/>
</dbReference>
<accession>A0ABR4NKY7</accession>
<dbReference type="Proteomes" id="UP001527925">
    <property type="component" value="Unassembled WGS sequence"/>
</dbReference>
<protein>
    <recommendedName>
        <fullName evidence="6">Protein kinase domain-containing protein</fullName>
    </recommendedName>
</protein>
<evidence type="ECO:0000313" key="7">
    <source>
        <dbReference type="EMBL" id="KAL2920192.1"/>
    </source>
</evidence>
<reference evidence="7 8" key="1">
    <citation type="submission" date="2023-09" db="EMBL/GenBank/DDBJ databases">
        <title>Pangenome analysis of Batrachochytrium dendrobatidis and related Chytrids.</title>
        <authorList>
            <person name="Yacoub M.N."/>
            <person name="Stajich J.E."/>
            <person name="James T.Y."/>
        </authorList>
    </citation>
    <scope>NUCLEOTIDE SEQUENCE [LARGE SCALE GENOMIC DNA]</scope>
    <source>
        <strain evidence="7 8">JEL0888</strain>
    </source>
</reference>
<dbReference type="PROSITE" id="PS50011">
    <property type="entry name" value="PROTEIN_KINASE_DOM"/>
    <property type="match status" value="1"/>
</dbReference>
<keyword evidence="1" id="KW-0808">Transferase</keyword>
<evidence type="ECO:0000313" key="8">
    <source>
        <dbReference type="Proteomes" id="UP001527925"/>
    </source>
</evidence>
<organism evidence="7 8">
    <name type="scientific">Polyrhizophydium stewartii</name>
    <dbReference type="NCBI Taxonomy" id="2732419"/>
    <lineage>
        <taxon>Eukaryota</taxon>
        <taxon>Fungi</taxon>
        <taxon>Fungi incertae sedis</taxon>
        <taxon>Chytridiomycota</taxon>
        <taxon>Chytridiomycota incertae sedis</taxon>
        <taxon>Chytridiomycetes</taxon>
        <taxon>Rhizophydiales</taxon>
        <taxon>Rhizophydiales incertae sedis</taxon>
        <taxon>Polyrhizophydium</taxon>
    </lineage>
</organism>
<evidence type="ECO:0000256" key="3">
    <source>
        <dbReference type="ARBA" id="ARBA00022840"/>
    </source>
</evidence>
<dbReference type="PROSITE" id="PS00107">
    <property type="entry name" value="PROTEIN_KINASE_ATP"/>
    <property type="match status" value="1"/>
</dbReference>
<evidence type="ECO:0000256" key="5">
    <source>
        <dbReference type="SAM" id="MobiDB-lite"/>
    </source>
</evidence>
<dbReference type="EMBL" id="JADGIZ020000001">
    <property type="protein sequence ID" value="KAL2920192.1"/>
    <property type="molecule type" value="Genomic_DNA"/>
</dbReference>
<feature type="compositionally biased region" description="Low complexity" evidence="5">
    <location>
        <begin position="470"/>
        <end position="485"/>
    </location>
</feature>
<keyword evidence="1" id="KW-0418">Kinase</keyword>
<evidence type="ECO:0000256" key="4">
    <source>
        <dbReference type="PROSITE-ProRule" id="PRU10141"/>
    </source>
</evidence>
<dbReference type="InterPro" id="IPR017441">
    <property type="entry name" value="Protein_kinase_ATP_BS"/>
</dbReference>
<keyword evidence="3 4" id="KW-0067">ATP-binding</keyword>
<keyword evidence="2 4" id="KW-0547">Nucleotide-binding</keyword>
<evidence type="ECO:0000256" key="1">
    <source>
        <dbReference type="ARBA" id="ARBA00022527"/>
    </source>
</evidence>
<evidence type="ECO:0000256" key="2">
    <source>
        <dbReference type="ARBA" id="ARBA00022741"/>
    </source>
</evidence>